<evidence type="ECO:0000256" key="2">
    <source>
        <dbReference type="ARBA" id="ARBA00022448"/>
    </source>
</evidence>
<evidence type="ECO:0000256" key="6">
    <source>
        <dbReference type="ARBA" id="ARBA00023140"/>
    </source>
</evidence>
<dbReference type="WBParaSite" id="TCONS_00003344.p1">
    <property type="protein sequence ID" value="TCONS_00003344.p1"/>
    <property type="gene ID" value="XLOC_003084"/>
</dbReference>
<keyword evidence="12" id="KW-1185">Reference proteome</keyword>
<dbReference type="PANTHER" id="PTHR23058">
    <property type="entry name" value="PEROXISOMAL MEMBRANE PROTEIN PEX14"/>
    <property type="match status" value="1"/>
</dbReference>
<dbReference type="InterPro" id="IPR025655">
    <property type="entry name" value="PEX14"/>
</dbReference>
<evidence type="ECO:0000256" key="8">
    <source>
        <dbReference type="ARBA" id="ARBA00029691"/>
    </source>
</evidence>
<dbReference type="GO" id="GO:1990429">
    <property type="term" value="C:peroxisomal importomer complex"/>
    <property type="evidence" value="ECO:0007669"/>
    <property type="project" value="TreeGrafter"/>
</dbReference>
<proteinExistence type="inferred from homology"/>
<dbReference type="Proteomes" id="UP000035681">
    <property type="component" value="Unplaced"/>
</dbReference>
<dbReference type="AlphaFoldDB" id="A0A0K0EPI6"/>
<evidence type="ECO:0000256" key="10">
    <source>
        <dbReference type="RuleBase" id="RU367032"/>
    </source>
</evidence>
<dbReference type="STRING" id="6248.A0A0K0EPI6"/>
<dbReference type="GO" id="GO:0005102">
    <property type="term" value="F:signaling receptor binding"/>
    <property type="evidence" value="ECO:0007669"/>
    <property type="project" value="TreeGrafter"/>
</dbReference>
<dbReference type="Gene3D" id="1.10.10.10">
    <property type="entry name" value="Winged helix-like DNA-binding domain superfamily/Winged helix DNA-binding domain"/>
    <property type="match status" value="1"/>
</dbReference>
<comment type="subcellular location">
    <subcellularLocation>
        <location evidence="9 10">Peroxisome membrane</location>
    </subcellularLocation>
</comment>
<evidence type="ECO:0000256" key="5">
    <source>
        <dbReference type="ARBA" id="ARBA00023136"/>
    </source>
</evidence>
<keyword evidence="6 10" id="KW-0576">Peroxisome</keyword>
<organism evidence="13">
    <name type="scientific">Strongyloides stercoralis</name>
    <name type="common">Threadworm</name>
    <dbReference type="NCBI Taxonomy" id="6248"/>
    <lineage>
        <taxon>Eukaryota</taxon>
        <taxon>Metazoa</taxon>
        <taxon>Ecdysozoa</taxon>
        <taxon>Nematoda</taxon>
        <taxon>Chromadorea</taxon>
        <taxon>Rhabditida</taxon>
        <taxon>Tylenchina</taxon>
        <taxon>Panagrolaimomorpha</taxon>
        <taxon>Strongyloidoidea</taxon>
        <taxon>Strongyloididae</taxon>
        <taxon>Strongyloides</taxon>
    </lineage>
</organism>
<keyword evidence="4" id="KW-0811">Translocation</keyword>
<name>A0A0K0EPI6_STRER</name>
<dbReference type="GO" id="GO:0005778">
    <property type="term" value="C:peroxisomal membrane"/>
    <property type="evidence" value="ECO:0007669"/>
    <property type="project" value="UniProtKB-SubCell"/>
</dbReference>
<dbReference type="GO" id="GO:0016560">
    <property type="term" value="P:protein import into peroxisome matrix, docking"/>
    <property type="evidence" value="ECO:0007669"/>
    <property type="project" value="UniProtKB-UniRule"/>
</dbReference>
<accession>A0A0K0EPI6</accession>
<evidence type="ECO:0000256" key="3">
    <source>
        <dbReference type="ARBA" id="ARBA00022927"/>
    </source>
</evidence>
<keyword evidence="3 10" id="KW-0653">Protein transport</keyword>
<dbReference type="Pfam" id="PF04695">
    <property type="entry name" value="Pex14_N"/>
    <property type="match status" value="1"/>
</dbReference>
<keyword evidence="2 10" id="KW-0813">Transport</keyword>
<dbReference type="InterPro" id="IPR036388">
    <property type="entry name" value="WH-like_DNA-bd_sf"/>
</dbReference>
<evidence type="ECO:0000256" key="4">
    <source>
        <dbReference type="ARBA" id="ARBA00023010"/>
    </source>
</evidence>
<dbReference type="PANTHER" id="PTHR23058:SF0">
    <property type="entry name" value="PEROXISOMAL MEMBRANE PROTEIN PEX14"/>
    <property type="match status" value="1"/>
</dbReference>
<reference evidence="13" key="1">
    <citation type="submission" date="2015-08" db="UniProtKB">
        <authorList>
            <consortium name="WormBaseParasite"/>
        </authorList>
    </citation>
    <scope>IDENTIFICATION</scope>
</reference>
<evidence type="ECO:0000259" key="11">
    <source>
        <dbReference type="Pfam" id="PF04695"/>
    </source>
</evidence>
<dbReference type="InterPro" id="IPR006785">
    <property type="entry name" value="Pex14_N"/>
</dbReference>
<evidence type="ECO:0000256" key="1">
    <source>
        <dbReference type="ARBA" id="ARBA00005443"/>
    </source>
</evidence>
<dbReference type="WBParaSite" id="SSTP_0001137000.1">
    <property type="protein sequence ID" value="SSTP_0001137000.1"/>
    <property type="gene ID" value="SSTP_0001137000"/>
</dbReference>
<keyword evidence="5 10" id="KW-0472">Membrane</keyword>
<protein>
    <recommendedName>
        <fullName evidence="7 10">Peroxisomal membrane protein PEX14</fullName>
    </recommendedName>
    <alternativeName>
        <fullName evidence="8 10">Peroxin-14</fullName>
    </alternativeName>
</protein>
<evidence type="ECO:0000256" key="9">
    <source>
        <dbReference type="ARBA" id="ARBA00046271"/>
    </source>
</evidence>
<evidence type="ECO:0000313" key="13">
    <source>
        <dbReference type="WBParaSite" id="SSTP_0001137000.1"/>
    </source>
</evidence>
<sequence>MSSNEIRSEMVEAAVKFMTNAKVRSTSIVEQKSFLKEKGLTEEEIAKAIEEVGYISIDKIENFEKKTIQKEGSIFSKIQSIIVWCGALYGSYTIIRNYFLPDERLKNVEEQVTELQNSIKFLINSSSQTLSIIQEQEKIMNRLMEVLTKNVEKDIKVNEVYNDISTIKKLLLGKDQFPSIVEPKLNDNNSFQAILMDGDKQCNVPTWQLPYPKDSLEYEDESLDNNM</sequence>
<evidence type="ECO:0000313" key="12">
    <source>
        <dbReference type="Proteomes" id="UP000035681"/>
    </source>
</evidence>
<comment type="similarity">
    <text evidence="1 10">Belongs to the peroxin-14 family.</text>
</comment>
<comment type="function">
    <text evidence="10">Component of the PEX13-PEX14 docking complex, a translocon channel that specifically mediates the import of peroxisomal cargo proteins bound to PEX5 receptor. The PEX13-PEX14 docking complex forms a large import pore which can be opened to a diameter of about 9 nm. Mechanistically, PEX5 receptor along with cargo proteins associates with the PEX14 subunit of the PEX13-PEX14 docking complex in the cytosol, leading to the insertion of the receptor into the organelle membrane with the concomitant translocation of the cargo into the peroxisome matrix.</text>
</comment>
<evidence type="ECO:0000256" key="7">
    <source>
        <dbReference type="ARBA" id="ARBA00029502"/>
    </source>
</evidence>
<feature type="domain" description="Peroxisome membrane anchor protein Pex14p N-terminal" evidence="11">
    <location>
        <begin position="7"/>
        <end position="51"/>
    </location>
</feature>